<protein>
    <recommendedName>
        <fullName evidence="2">Apple domain-containing protein</fullName>
    </recommendedName>
</protein>
<accession>A0AAV9WY92</accession>
<evidence type="ECO:0000313" key="3">
    <source>
        <dbReference type="EMBL" id="KAK6527755.1"/>
    </source>
</evidence>
<dbReference type="AlphaFoldDB" id="A0AAV9WY92"/>
<dbReference type="EMBL" id="JAVHJO010000015">
    <property type="protein sequence ID" value="KAK6527755.1"/>
    <property type="molecule type" value="Genomic_DNA"/>
</dbReference>
<feature type="signal peptide" evidence="1">
    <location>
        <begin position="1"/>
        <end position="20"/>
    </location>
</feature>
<dbReference type="Gene3D" id="3.50.4.10">
    <property type="entry name" value="Hepatocyte Growth Factor"/>
    <property type="match status" value="1"/>
</dbReference>
<evidence type="ECO:0000259" key="2">
    <source>
        <dbReference type="Pfam" id="PF00024"/>
    </source>
</evidence>
<name>A0AAV9WY92_9PEZI</name>
<dbReference type="Pfam" id="PF00024">
    <property type="entry name" value="PAN_1"/>
    <property type="match status" value="1"/>
</dbReference>
<comment type="caution">
    <text evidence="3">The sequence shown here is derived from an EMBL/GenBank/DDBJ whole genome shotgun (WGS) entry which is preliminary data.</text>
</comment>
<reference evidence="3 4" key="1">
    <citation type="submission" date="2019-10" db="EMBL/GenBank/DDBJ databases">
        <authorList>
            <person name="Palmer J.M."/>
        </authorList>
    </citation>
    <scope>NUCLEOTIDE SEQUENCE [LARGE SCALE GENOMIC DNA]</scope>
    <source>
        <strain evidence="3 4">TWF694</strain>
    </source>
</reference>
<feature type="chain" id="PRO_5043810398" description="Apple domain-containing protein" evidence="1">
    <location>
        <begin position="21"/>
        <end position="345"/>
    </location>
</feature>
<dbReference type="InterPro" id="IPR003609">
    <property type="entry name" value="Pan_app"/>
</dbReference>
<keyword evidence="1" id="KW-0732">Signal</keyword>
<dbReference type="Proteomes" id="UP001365542">
    <property type="component" value="Unassembled WGS sequence"/>
</dbReference>
<proteinExistence type="predicted"/>
<keyword evidence="4" id="KW-1185">Reference proteome</keyword>
<evidence type="ECO:0000313" key="4">
    <source>
        <dbReference type="Proteomes" id="UP001365542"/>
    </source>
</evidence>
<organism evidence="3 4">
    <name type="scientific">Orbilia ellipsospora</name>
    <dbReference type="NCBI Taxonomy" id="2528407"/>
    <lineage>
        <taxon>Eukaryota</taxon>
        <taxon>Fungi</taxon>
        <taxon>Dikarya</taxon>
        <taxon>Ascomycota</taxon>
        <taxon>Pezizomycotina</taxon>
        <taxon>Orbiliomycetes</taxon>
        <taxon>Orbiliales</taxon>
        <taxon>Orbiliaceae</taxon>
        <taxon>Orbilia</taxon>
    </lineage>
</organism>
<sequence>MLFSAVYSIALLALSSTVLGQSHCIVPPASCKSVVASSSSICLSLISSSHITRPTCTVCTKTATPIVTTKQTTTISTSVTSTKTVSVYVSVTQTVVKTNVATHYVTATSKSVSLKKASTTITKTTTVTTSIATTSLACVDKRELDEREIDERAATFPPICSCFLTSTTTTGTYTILLTSFLQNATVYHTIPVVKTTSKTLTTTVKTISKTVTAAVTNTIIHTSVSISTSTSTITSIVTSKVNKLCAAAATMQGSINYGSPNVVASPAVVVNDFTACCNLCFSQANCSSYEFIATTKQCILKKSKAVSSGVVPCKAGYCPLGKQPVTTTLAVTGHGYGTGPCFAKK</sequence>
<feature type="domain" description="Apple" evidence="2">
    <location>
        <begin position="268"/>
        <end position="307"/>
    </location>
</feature>
<evidence type="ECO:0000256" key="1">
    <source>
        <dbReference type="SAM" id="SignalP"/>
    </source>
</evidence>
<gene>
    <name evidence="3" type="ORF">TWF694_004735</name>
</gene>